<dbReference type="PANTHER" id="PTHR46093:SF18">
    <property type="entry name" value="FIBRONECTIN TYPE-III DOMAIN-CONTAINING PROTEIN"/>
    <property type="match status" value="1"/>
</dbReference>
<evidence type="ECO:0000256" key="5">
    <source>
        <dbReference type="SAM" id="SignalP"/>
    </source>
</evidence>
<dbReference type="InterPro" id="IPR006652">
    <property type="entry name" value="Kelch_1"/>
</dbReference>
<evidence type="ECO:0000313" key="7">
    <source>
        <dbReference type="Proteomes" id="UP000271241"/>
    </source>
</evidence>
<evidence type="ECO:0000256" key="1">
    <source>
        <dbReference type="ARBA" id="ARBA00022441"/>
    </source>
</evidence>
<evidence type="ECO:0000256" key="3">
    <source>
        <dbReference type="SAM" id="MobiDB-lite"/>
    </source>
</evidence>
<keyword evidence="4" id="KW-0812">Transmembrane</keyword>
<keyword evidence="1" id="KW-0880">Kelch repeat</keyword>
<dbReference type="PANTHER" id="PTHR46093">
    <property type="entry name" value="ACYL-COA-BINDING DOMAIN-CONTAINING PROTEIN 5"/>
    <property type="match status" value="1"/>
</dbReference>
<dbReference type="SUPFAM" id="SSF117281">
    <property type="entry name" value="Kelch motif"/>
    <property type="match status" value="1"/>
</dbReference>
<organism evidence="6 7">
    <name type="scientific">Thamnocephalis sphaerospora</name>
    <dbReference type="NCBI Taxonomy" id="78915"/>
    <lineage>
        <taxon>Eukaryota</taxon>
        <taxon>Fungi</taxon>
        <taxon>Fungi incertae sedis</taxon>
        <taxon>Zoopagomycota</taxon>
        <taxon>Zoopagomycotina</taxon>
        <taxon>Zoopagomycetes</taxon>
        <taxon>Zoopagales</taxon>
        <taxon>Sigmoideomycetaceae</taxon>
        <taxon>Thamnocephalis</taxon>
    </lineage>
</organism>
<name>A0A4V1IWJ0_9FUNG</name>
<keyword evidence="4" id="KW-0472">Membrane</keyword>
<dbReference type="Pfam" id="PF24681">
    <property type="entry name" value="Kelch_KLHDC2_KLHL20_DRC7"/>
    <property type="match status" value="1"/>
</dbReference>
<dbReference type="InterPro" id="IPR011043">
    <property type="entry name" value="Gal_Oxase/kelch_b-propeller"/>
</dbReference>
<proteinExistence type="predicted"/>
<evidence type="ECO:0000256" key="2">
    <source>
        <dbReference type="ARBA" id="ARBA00022737"/>
    </source>
</evidence>
<feature type="region of interest" description="Disordered" evidence="3">
    <location>
        <begin position="562"/>
        <end position="590"/>
    </location>
</feature>
<evidence type="ECO:0000313" key="6">
    <source>
        <dbReference type="EMBL" id="RKP07729.1"/>
    </source>
</evidence>
<reference evidence="7" key="1">
    <citation type="journal article" date="2018" name="Nat. Microbiol.">
        <title>Leveraging single-cell genomics to expand the fungal tree of life.</title>
        <authorList>
            <person name="Ahrendt S.R."/>
            <person name="Quandt C.A."/>
            <person name="Ciobanu D."/>
            <person name="Clum A."/>
            <person name="Salamov A."/>
            <person name="Andreopoulos B."/>
            <person name="Cheng J.F."/>
            <person name="Woyke T."/>
            <person name="Pelin A."/>
            <person name="Henrissat B."/>
            <person name="Reynolds N.K."/>
            <person name="Benny G.L."/>
            <person name="Smith M.E."/>
            <person name="James T.Y."/>
            <person name="Grigoriev I.V."/>
        </authorList>
    </citation>
    <scope>NUCLEOTIDE SEQUENCE [LARGE SCALE GENOMIC DNA]</scope>
    <source>
        <strain evidence="7">RSA 1356</strain>
    </source>
</reference>
<sequence>MLLSRHLLPLLLVLSLAGLPAAKAQKGKLLPRWGHSATVLDNRLYVIGGRQGEGGGAAPFANSSNLVISLDLTQAFETQSPPWITIRPASSMPPPMVNHIAAADHKNSQVIVYGGATTNFTQPTSLWTFRPETGTWNSTRPLDGPSRRLYNMGAAVVDGSMCSFGGTSDFSTMGRNASTTQSNELYALNIEQQTWTKGPSPSGNFSMRSQHTLSFVKDSSQLFVIGGISGNKMAPMDSILVYDLRKGQWSNKSAGGIVPSVRLQHTAVVMGNKIIVFGGSDETYRNIYNDVAILDTATMTWSRPLLESTPAGRYDHTATIVGDYMIVTFGFLGGKAGDSGLYVLNTKTWAFESKFPGVSNSSASSAKADVAEAEDSGLSRPIIAVIVFGSITLFATIAFFIFWRKRRQQQTKQQANNRAPADLEEPKASMDQMDAKNTVLYDLDSAIGKCHGSSDTLPNPPNALAVYGTVATSATFSQASTLMNPLTPPLAAPKLVVDNHAPGPDGMPEPPQAQLPTLFTPSDQRVSAMSEAPTVDSTIYDLSPTPHNTRIANVSMISSSFGSELRPDSWQTSSTRPHSHPHPPSLPSLTTIIDSSMVSVSEEAADKGNK</sequence>
<evidence type="ECO:0000256" key="4">
    <source>
        <dbReference type="SAM" id="Phobius"/>
    </source>
</evidence>
<dbReference type="STRING" id="78915.A0A4V1IWJ0"/>
<feature type="chain" id="PRO_5020320867" description="Galactose oxidase" evidence="5">
    <location>
        <begin position="25"/>
        <end position="610"/>
    </location>
</feature>
<feature type="transmembrane region" description="Helical" evidence="4">
    <location>
        <begin position="382"/>
        <end position="403"/>
    </location>
</feature>
<dbReference type="SUPFAM" id="SSF50965">
    <property type="entry name" value="Galactose oxidase, central domain"/>
    <property type="match status" value="1"/>
</dbReference>
<dbReference type="EMBL" id="KZ992679">
    <property type="protein sequence ID" value="RKP07729.1"/>
    <property type="molecule type" value="Genomic_DNA"/>
</dbReference>
<accession>A0A4V1IWJ0</accession>
<dbReference type="Gene3D" id="2.120.10.80">
    <property type="entry name" value="Kelch-type beta propeller"/>
    <property type="match status" value="2"/>
</dbReference>
<keyword evidence="7" id="KW-1185">Reference proteome</keyword>
<gene>
    <name evidence="6" type="ORF">THASP1DRAFT_24162</name>
</gene>
<keyword evidence="4" id="KW-1133">Transmembrane helix</keyword>
<protein>
    <recommendedName>
        <fullName evidence="8">Galactose oxidase</fullName>
    </recommendedName>
</protein>
<keyword evidence="2" id="KW-0677">Repeat</keyword>
<dbReference type="OrthoDB" id="1932706at2759"/>
<feature type="signal peptide" evidence="5">
    <location>
        <begin position="1"/>
        <end position="24"/>
    </location>
</feature>
<dbReference type="Proteomes" id="UP000271241">
    <property type="component" value="Unassembled WGS sequence"/>
</dbReference>
<dbReference type="InterPro" id="IPR015915">
    <property type="entry name" value="Kelch-typ_b-propeller"/>
</dbReference>
<keyword evidence="5" id="KW-0732">Signal</keyword>
<evidence type="ECO:0008006" key="8">
    <source>
        <dbReference type="Google" id="ProtNLM"/>
    </source>
</evidence>
<dbReference type="SMART" id="SM00612">
    <property type="entry name" value="Kelch"/>
    <property type="match status" value="3"/>
</dbReference>
<dbReference type="AlphaFoldDB" id="A0A4V1IWJ0"/>